<dbReference type="InterPro" id="IPR035979">
    <property type="entry name" value="RBD_domain_sf"/>
</dbReference>
<dbReference type="Pfam" id="PF00076">
    <property type="entry name" value="RRM_1"/>
    <property type="match status" value="2"/>
</dbReference>
<dbReference type="PANTHER" id="PTHR23139">
    <property type="entry name" value="RNA-BINDING PROTEIN"/>
    <property type="match status" value="1"/>
</dbReference>
<dbReference type="GO" id="GO:0006397">
    <property type="term" value="P:mRNA processing"/>
    <property type="evidence" value="ECO:0007669"/>
    <property type="project" value="UniProtKB-KW"/>
</dbReference>
<dbReference type="InterPro" id="IPR006529">
    <property type="entry name" value="U2AF_lg"/>
</dbReference>
<dbReference type="SUPFAM" id="SSF54928">
    <property type="entry name" value="RNA-binding domain, RBD"/>
    <property type="match status" value="2"/>
</dbReference>
<keyword evidence="11" id="KW-1185">Reference proteome</keyword>
<evidence type="ECO:0000256" key="4">
    <source>
        <dbReference type="ARBA" id="ARBA00022884"/>
    </source>
</evidence>
<dbReference type="OrthoDB" id="10266058at2759"/>
<name>A0A6H0XN11_9PEZI</name>
<dbReference type="GO" id="GO:0003723">
    <property type="term" value="F:RNA binding"/>
    <property type="evidence" value="ECO:0007669"/>
    <property type="project" value="UniProtKB-UniRule"/>
</dbReference>
<evidence type="ECO:0000313" key="11">
    <source>
        <dbReference type="Proteomes" id="UP000503462"/>
    </source>
</evidence>
<dbReference type="NCBIfam" id="TIGR01642">
    <property type="entry name" value="U2AF_lg"/>
    <property type="match status" value="1"/>
</dbReference>
<keyword evidence="2" id="KW-0507">mRNA processing</keyword>
<evidence type="ECO:0000256" key="7">
    <source>
        <dbReference type="PROSITE-ProRule" id="PRU00176"/>
    </source>
</evidence>
<gene>
    <name evidence="10" type="ORF">AMS68_001397</name>
</gene>
<dbReference type="FunFam" id="3.30.70.330:FF:000097">
    <property type="entry name" value="U2 snRNP auxiliary factor large subunit"/>
    <property type="match status" value="1"/>
</dbReference>
<evidence type="ECO:0000313" key="10">
    <source>
        <dbReference type="EMBL" id="QIW95879.1"/>
    </source>
</evidence>
<feature type="domain" description="RRM" evidence="9">
    <location>
        <begin position="635"/>
        <end position="726"/>
    </location>
</feature>
<comment type="subcellular location">
    <subcellularLocation>
        <location evidence="1">Nucleus</location>
    </subcellularLocation>
</comment>
<dbReference type="PROSITE" id="PS50102">
    <property type="entry name" value="RRM"/>
    <property type="match status" value="3"/>
</dbReference>
<dbReference type="GO" id="GO:0008380">
    <property type="term" value="P:RNA splicing"/>
    <property type="evidence" value="ECO:0007669"/>
    <property type="project" value="UniProtKB-KW"/>
</dbReference>
<feature type="compositionally biased region" description="Basic and acidic residues" evidence="8">
    <location>
        <begin position="220"/>
        <end position="314"/>
    </location>
</feature>
<dbReference type="CDD" id="cd12232">
    <property type="entry name" value="RRM3_U2AF65"/>
    <property type="match status" value="1"/>
</dbReference>
<feature type="region of interest" description="Disordered" evidence="8">
    <location>
        <begin position="174"/>
        <end position="336"/>
    </location>
</feature>
<evidence type="ECO:0000256" key="5">
    <source>
        <dbReference type="ARBA" id="ARBA00023187"/>
    </source>
</evidence>
<evidence type="ECO:0000259" key="9">
    <source>
        <dbReference type="PROSITE" id="PS50102"/>
    </source>
</evidence>
<proteinExistence type="predicted"/>
<keyword evidence="5" id="KW-0508">mRNA splicing</keyword>
<feature type="compositionally biased region" description="Basic residues" evidence="8">
    <location>
        <begin position="177"/>
        <end position="188"/>
    </location>
</feature>
<dbReference type="GO" id="GO:0005634">
    <property type="term" value="C:nucleus"/>
    <property type="evidence" value="ECO:0007669"/>
    <property type="project" value="UniProtKB-SubCell"/>
</dbReference>
<feature type="compositionally biased region" description="Basic and acidic residues" evidence="8">
    <location>
        <begin position="189"/>
        <end position="204"/>
    </location>
</feature>
<dbReference type="SMART" id="SM00360">
    <property type="entry name" value="RRM"/>
    <property type="match status" value="3"/>
</dbReference>
<dbReference type="Proteomes" id="UP000503462">
    <property type="component" value="Chromosome 1"/>
</dbReference>
<accession>A0A6H0XN11</accession>
<dbReference type="EMBL" id="CP051139">
    <property type="protein sequence ID" value="QIW95879.1"/>
    <property type="molecule type" value="Genomic_DNA"/>
</dbReference>
<reference evidence="10 11" key="1">
    <citation type="journal article" date="2016" name="Sci. Rep.">
        <title>Peltaster fructicola genome reveals evolution from an invasive phytopathogen to an ectophytic parasite.</title>
        <authorList>
            <person name="Xu C."/>
            <person name="Chen H."/>
            <person name="Gleason M.L."/>
            <person name="Xu J.R."/>
            <person name="Liu H."/>
            <person name="Zhang R."/>
            <person name="Sun G."/>
        </authorList>
    </citation>
    <scope>NUCLEOTIDE SEQUENCE [LARGE SCALE GENOMIC DNA]</scope>
    <source>
        <strain evidence="10 11">LNHT1506</strain>
    </source>
</reference>
<feature type="region of interest" description="Disordered" evidence="8">
    <location>
        <begin position="1"/>
        <end position="30"/>
    </location>
</feature>
<keyword evidence="6" id="KW-0539">Nucleus</keyword>
<feature type="domain" description="RRM" evidence="9">
    <location>
        <begin position="410"/>
        <end position="501"/>
    </location>
</feature>
<evidence type="ECO:0000256" key="1">
    <source>
        <dbReference type="ARBA" id="ARBA00004123"/>
    </source>
</evidence>
<dbReference type="AlphaFoldDB" id="A0A6H0XN11"/>
<protein>
    <recommendedName>
        <fullName evidence="9">RRM domain-containing protein</fullName>
    </recommendedName>
</protein>
<dbReference type="SMART" id="SM00361">
    <property type="entry name" value="RRM_1"/>
    <property type="match status" value="1"/>
</dbReference>
<keyword evidence="4 7" id="KW-0694">RNA-binding</keyword>
<dbReference type="InterPro" id="IPR000504">
    <property type="entry name" value="RRM_dom"/>
</dbReference>
<feature type="compositionally biased region" description="Basic residues" evidence="8">
    <location>
        <begin position="205"/>
        <end position="219"/>
    </location>
</feature>
<evidence type="ECO:0000256" key="2">
    <source>
        <dbReference type="ARBA" id="ARBA00022664"/>
    </source>
</evidence>
<sequence>MASEKGKQPFVESDTEAAIHTPDIPSNDAVHEDDFISSQKEIAALVWPPVTAQARDVPTWIVRLVINKLISTLNDLHGAGHGKHGGVAAESSSIKKIIDGLDCQQVVHDFVNQISLEAIEHTRHSADESAQPQIYMPATCDFDAIPTHPFPVFPSRMSTVDHPDRNALGHGLEQLKLRTKTVSRHHQQSSRDDRRRDRDGDRGGDRRRRSRSPAHRHRNGHEENSYESSRNYREREREQRYGGDNRERRDWDRDRGSARRDARRDDDDRRRDSRRDRDHFDDRRRHRDDRRENGDREQDRARDRDDMRQMERQQRQKSASPVRKPKEPTPDLTDIVSVLQRKRRLTQWDVKPTGYDNVTAEQAKLSGMFPLPGAPRAQPMDQSRLQAFMSQPQNQVSQDALKSTTSRQSKRVIVQNLPEHATDSRLSDFFNLQLNGMNLTVEKDPCVLANVSADHQTALLEFKTPEDATNALALDGAEMDNSSNVMSDGVARGLQIRRPKDYIVPAAVRDTEGQSGRVSRNVPDTQSKIMITKIPTFLDEDQIQELLQSFGELRSMALAKDADTNESRGFAFCEWIDAAGTDTAVEALNGMQLGEVNLIVQKACTGLQQVEGEMSVTAMSLLAGTKTAENADSGRVLCLMNMITPEEILDPDEADEITDDVRDECAKFGTVVEVKMPRPTPGDRSNAGIGKIYIKFGDSDTAQKALAALAGRKFADRTVVATFFSEEYFNLNAW</sequence>
<dbReference type="InterPro" id="IPR012677">
    <property type="entry name" value="Nucleotide-bd_a/b_plait_sf"/>
</dbReference>
<dbReference type="Gene3D" id="3.30.70.330">
    <property type="match status" value="3"/>
</dbReference>
<feature type="domain" description="RRM" evidence="9">
    <location>
        <begin position="527"/>
        <end position="605"/>
    </location>
</feature>
<evidence type="ECO:0000256" key="3">
    <source>
        <dbReference type="ARBA" id="ARBA00022737"/>
    </source>
</evidence>
<organism evidence="10 11">
    <name type="scientific">Peltaster fructicola</name>
    <dbReference type="NCBI Taxonomy" id="286661"/>
    <lineage>
        <taxon>Eukaryota</taxon>
        <taxon>Fungi</taxon>
        <taxon>Dikarya</taxon>
        <taxon>Ascomycota</taxon>
        <taxon>Pezizomycotina</taxon>
        <taxon>Dothideomycetes</taxon>
        <taxon>Dothideomycetes incertae sedis</taxon>
        <taxon>Peltaster</taxon>
    </lineage>
</organism>
<keyword evidence="3" id="KW-0677">Repeat</keyword>
<dbReference type="InterPro" id="IPR003954">
    <property type="entry name" value="RRM_euk-type"/>
</dbReference>
<evidence type="ECO:0000256" key="8">
    <source>
        <dbReference type="SAM" id="MobiDB-lite"/>
    </source>
</evidence>
<evidence type="ECO:0000256" key="6">
    <source>
        <dbReference type="ARBA" id="ARBA00023242"/>
    </source>
</evidence>
<dbReference type="CDD" id="cd12231">
    <property type="entry name" value="RRM2_U2AF65"/>
    <property type="match status" value="1"/>
</dbReference>